<dbReference type="Proteomes" id="UP000193380">
    <property type="component" value="Unassembled WGS sequence"/>
</dbReference>
<dbReference type="GO" id="GO:0005654">
    <property type="term" value="C:nucleoplasm"/>
    <property type="evidence" value="ECO:0007669"/>
    <property type="project" value="TreeGrafter"/>
</dbReference>
<evidence type="ECO:0000256" key="2">
    <source>
        <dbReference type="ARBA" id="ARBA00023242"/>
    </source>
</evidence>
<protein>
    <submittedName>
        <fullName evidence="4">Uncharacterized protein</fullName>
    </submittedName>
</protein>
<proteinExistence type="inferred from homology"/>
<evidence type="ECO:0000256" key="1">
    <source>
        <dbReference type="ARBA" id="ARBA00004123"/>
    </source>
</evidence>
<dbReference type="GO" id="GO:1901647">
    <property type="term" value="P:positive regulation of synoviocyte proliferation"/>
    <property type="evidence" value="ECO:0007669"/>
    <property type="project" value="TreeGrafter"/>
</dbReference>
<dbReference type="STRING" id="8022.A0A060ZFM1"/>
<dbReference type="InterPro" id="IPR052464">
    <property type="entry name" value="Synovial_Prolif_Regulator"/>
</dbReference>
<accession>A0A060ZFM1</accession>
<organism evidence="4 5">
    <name type="scientific">Oncorhynchus mykiss</name>
    <name type="common">Rainbow trout</name>
    <name type="synonym">Salmo gairdneri</name>
    <dbReference type="NCBI Taxonomy" id="8022"/>
    <lineage>
        <taxon>Eukaryota</taxon>
        <taxon>Metazoa</taxon>
        <taxon>Chordata</taxon>
        <taxon>Craniata</taxon>
        <taxon>Vertebrata</taxon>
        <taxon>Euteleostomi</taxon>
        <taxon>Actinopterygii</taxon>
        <taxon>Neopterygii</taxon>
        <taxon>Teleostei</taxon>
        <taxon>Protacanthopterygii</taxon>
        <taxon>Salmoniformes</taxon>
        <taxon>Salmonidae</taxon>
        <taxon>Salmoninae</taxon>
        <taxon>Oncorhynchus</taxon>
    </lineage>
</organism>
<evidence type="ECO:0000313" key="5">
    <source>
        <dbReference type="Proteomes" id="UP000193380"/>
    </source>
</evidence>
<evidence type="ECO:0000313" key="4">
    <source>
        <dbReference type="EMBL" id="CDR00414.1"/>
    </source>
</evidence>
<evidence type="ECO:0000256" key="3">
    <source>
        <dbReference type="ARBA" id="ARBA00038401"/>
    </source>
</evidence>
<dbReference type="PANTHER" id="PTHR23424">
    <property type="entry name" value="SERUM AMYLOID A"/>
    <property type="match status" value="1"/>
</dbReference>
<name>A0A060ZFM1_ONCMY</name>
<dbReference type="PANTHER" id="PTHR23424:SF23">
    <property type="entry name" value="PROTEIN SAAL1"/>
    <property type="match status" value="1"/>
</dbReference>
<dbReference type="EMBL" id="FR956746">
    <property type="protein sequence ID" value="CDR00414.1"/>
    <property type="molecule type" value="Genomic_DNA"/>
</dbReference>
<dbReference type="AlphaFoldDB" id="A0A060ZFM1"/>
<keyword evidence="2" id="KW-0539">Nucleus</keyword>
<dbReference type="PaxDb" id="8022-A0A060ZFM1"/>
<reference evidence="4" key="2">
    <citation type="submission" date="2014-03" db="EMBL/GenBank/DDBJ databases">
        <authorList>
            <person name="Genoscope - CEA"/>
        </authorList>
    </citation>
    <scope>NUCLEOTIDE SEQUENCE</scope>
</reference>
<reference evidence="4" key="1">
    <citation type="journal article" date="2014" name="Nat. Commun.">
        <title>The rainbow trout genome provides novel insights into evolution after whole-genome duplication in vertebrates.</title>
        <authorList>
            <person name="Berthelot C."/>
            <person name="Brunet F."/>
            <person name="Chalopin D."/>
            <person name="Juanchich A."/>
            <person name="Bernard M."/>
            <person name="Noel B."/>
            <person name="Bento P."/>
            <person name="Da Silva C."/>
            <person name="Labadie K."/>
            <person name="Alberti A."/>
            <person name="Aury J.M."/>
            <person name="Louis A."/>
            <person name="Dehais P."/>
            <person name="Bardou P."/>
            <person name="Montfort J."/>
            <person name="Klopp C."/>
            <person name="Cabau C."/>
            <person name="Gaspin C."/>
            <person name="Thorgaard G.H."/>
            <person name="Boussaha M."/>
            <person name="Quillet E."/>
            <person name="Guyomard R."/>
            <person name="Galiana D."/>
            <person name="Bobe J."/>
            <person name="Volff J.N."/>
            <person name="Genet C."/>
            <person name="Wincker P."/>
            <person name="Jaillon O."/>
            <person name="Roest Crollius H."/>
            <person name="Guiguen Y."/>
        </authorList>
    </citation>
    <scope>NUCLEOTIDE SEQUENCE [LARGE SCALE GENOMIC DNA]</scope>
</reference>
<comment type="subcellular location">
    <subcellularLocation>
        <location evidence="1">Nucleus</location>
    </subcellularLocation>
</comment>
<sequence>MDRNPSPPPDREGEQGGEEVDAIGETVYSKHWLFSTFTRLIQIVSEQNMGDSDAQMQLPEEDEDELCKIWDMAMDKVCVSLFNSKGLYWHGKHVLH</sequence>
<gene>
    <name evidence="4" type="ORF">GSONMT00019919001</name>
</gene>
<comment type="similarity">
    <text evidence="3">Belongs to the SAAL1 family.</text>
</comment>